<proteinExistence type="predicted"/>
<dbReference type="Proteomes" id="UP000223606">
    <property type="component" value="Chromosome 1"/>
</dbReference>
<feature type="compositionally biased region" description="Polar residues" evidence="1">
    <location>
        <begin position="1188"/>
        <end position="1205"/>
    </location>
</feature>
<dbReference type="AlphaFoldDB" id="A0A2C9D7Q3"/>
<evidence type="ECO:0000256" key="2">
    <source>
        <dbReference type="SAM" id="SignalP"/>
    </source>
</evidence>
<reference evidence="4" key="1">
    <citation type="submission" date="2017-09" db="EMBL/GenBank/DDBJ databases">
        <title>Genome sequence of Nannocystis excedens DSM 71.</title>
        <authorList>
            <person name="Blom J."/>
        </authorList>
    </citation>
    <scope>NUCLEOTIDE SEQUENCE [LARGE SCALE GENOMIC DNA]</scope>
    <source>
        <strain evidence="4">type strain: E19</strain>
    </source>
</reference>
<dbReference type="EMBL" id="LT960614">
    <property type="protein sequence ID" value="SON56210.1"/>
    <property type="molecule type" value="Genomic_DNA"/>
</dbReference>
<dbReference type="OrthoDB" id="7431909at2"/>
<feature type="region of interest" description="Disordered" evidence="1">
    <location>
        <begin position="1180"/>
        <end position="1233"/>
    </location>
</feature>
<organism evidence="3 4">
    <name type="scientific">Hartmannibacter diazotrophicus</name>
    <dbReference type="NCBI Taxonomy" id="1482074"/>
    <lineage>
        <taxon>Bacteria</taxon>
        <taxon>Pseudomonadati</taxon>
        <taxon>Pseudomonadota</taxon>
        <taxon>Alphaproteobacteria</taxon>
        <taxon>Hyphomicrobiales</taxon>
        <taxon>Pleomorphomonadaceae</taxon>
        <taxon>Hartmannibacter</taxon>
    </lineage>
</organism>
<feature type="chain" id="PRO_5012316146" evidence="2">
    <location>
        <begin position="22"/>
        <end position="1233"/>
    </location>
</feature>
<feature type="region of interest" description="Disordered" evidence="1">
    <location>
        <begin position="317"/>
        <end position="355"/>
    </location>
</feature>
<gene>
    <name evidence="3" type="ORF">HDIA_2669</name>
</gene>
<keyword evidence="2" id="KW-0732">Signal</keyword>
<feature type="compositionally biased region" description="Low complexity" evidence="1">
    <location>
        <begin position="346"/>
        <end position="355"/>
    </location>
</feature>
<evidence type="ECO:0000313" key="4">
    <source>
        <dbReference type="Proteomes" id="UP000223606"/>
    </source>
</evidence>
<protein>
    <submittedName>
        <fullName evidence="3">Putative lipoprotein</fullName>
    </submittedName>
</protein>
<sequence length="1233" mass="132583">MLAAFAALCMLHLLSVGAALAAPPKVDVEATQMDGFGRIVLTFNDMELLPAYSVSSSNGVLVIEFQDAVAGDVRDVPIHLSTYIPVARTDPDGHGMRFALMQGIKVHSMEAGAQLFIDLLPANWSGLPPSLPPEIIAQLAQRAEAALRAFRDASRHKTAGEEPELSIEVGRSPTFSRFVFRWNLPFDTVFVREKEAVSLTFNRYADVDLSALQATLPPFVDDIMALKTDDDRLKILIAVPPVADVRGFREDDTYVVDVSGPPDSAKADGPLQPLHDALKSDTPTNVTQMIVAPAQTGIEANAEPATMPPPAAPEVMTMPPKSAAAAPDAPVSEAAAAPAPEPAPAPASMEASSPANLFDPALAPAIAPPTPAIDYPGTEQPDAGFQDSTVKVNVQRVGTLNRLTFAYQKPVNAALFRRDGAIWLVFDDPMPIELGPLQAGLAGIAKRIETINPQGARALRIEMVDPLLATLSSEGNYWVVTIGDLITQPTQPLSIMRSVRNNGDSALDIPYPGAGRLIQILDPDIGDRLEVVTGGGAARGLIKDQTFAEFLALNSAYGLAFVPHVDDLDVVVHPNSSVSIERKGGLNISLSFPNLQAGAMGELQSANVEIPVGSNMLLSDYAVDDEHFWKARQKYELALSSAEGDNARLTAWNTLAKFYIANELGSEAQAAVKMIESIRPDDKDQPDHQLMVAAVDVLMHHPDDAEKLLRTEELQASPEAAFWRILALGELRRYPEVRANEPRGSTVIGNFPVDLQNRFLLSVARAAVETNDFGQAISAIRQIDRSTASADARDRIDLVNARIADANARSGDAVKLLNRVVLRGTSKTATEAALRLVQIQRREGLVTLKQAIERLEGLANAWRGDEIELDTLALLAQYSVEDGNYRRGFEALRTANLVDPDSDTTRQMNAAMSAAFASLYLDGEADKMEPLKALALYYDFKELTPIGRRGDEMVRKLANRLVDVDLLKQAAELLNHQVENRLKGVARAQVAADLAMVQLLDHRADRAMLTLSRTRQARLPATVERQRRIVEAKALAMSGKTDLALEMLSSLSGIDADRLTAETLWQTERHQEAGEAYERVLGARWSDTVPLTDIEQVEVLKAAISYALSQDKIGLGRLRDKYGTKMAGSPKAGIFDLVTGPIDTSGHEFGVIASNIAGIDTMKTFLADYRSQYVDSGSDNAVPVISPESRNAPGNDTPSAANTNGADPAVTDGAAGPSAAADVPGASAGQKAG</sequence>
<name>A0A2C9D7Q3_9HYPH</name>
<feature type="signal peptide" evidence="2">
    <location>
        <begin position="1"/>
        <end position="21"/>
    </location>
</feature>
<dbReference type="RefSeq" id="WP_099556621.1">
    <property type="nucleotide sequence ID" value="NZ_LT960614.1"/>
</dbReference>
<accession>A0A2C9D7Q3</accession>
<evidence type="ECO:0000313" key="3">
    <source>
        <dbReference type="EMBL" id="SON56210.1"/>
    </source>
</evidence>
<keyword evidence="4" id="KW-1185">Reference proteome</keyword>
<dbReference type="KEGG" id="hdi:HDIA_2669"/>
<evidence type="ECO:0000256" key="1">
    <source>
        <dbReference type="SAM" id="MobiDB-lite"/>
    </source>
</evidence>
<keyword evidence="3" id="KW-0449">Lipoprotein</keyword>
<feature type="compositionally biased region" description="Low complexity" evidence="1">
    <location>
        <begin position="317"/>
        <end position="338"/>
    </location>
</feature>